<evidence type="ECO:0000313" key="2">
    <source>
        <dbReference type="Proteomes" id="UP000292702"/>
    </source>
</evidence>
<dbReference type="OrthoDB" id="10414650at2759"/>
<sequence length="596" mass="67816">MSSAFVPIRRLVGNGSILDRIRIQVRLWRIGWCIRKGSRIPSQFFQDLVEIQRSDRDFYLDVERFKAWFLLRVLADRRRTHEVAGALMMFPTHVTISFLRSLAAHDATGPSRAYSPLCSLISVLQAEEPQTFHDAFTLDSFCGLITQINYFDGLAHLGLYRFFDGIAKVTQASSQQNHDPCFTREHQGQHHLRASSPPTESFCLSEVHAHGHHSCWDLPAFAQCLVKFLVTGAERNIRRVVEHIITSIAPYTDEFPSTTATQPVIQYHPHLMKSDFHPVRPFLLFAIHLTFASDLATRILINAGILKMIGRLWVYQFRDPRGPQWREPLVQNDMHVGCLLLLGALARHYPSAREMADYLLDQLVENGSEKGLQLYVGGYGNSCHYKGLHSIAWGHCPPACAVPSSTLFMMEVCLTNGVYIVDMPQYMYGGAWSAVMRILNAHHIHPGFADIKEAATRTLFALASMPDEYWRGFTEMLCKHSMKSCESMFKFVTQDFLHATSDHSDVVALPKSTVISLQKMYIAARERGSEVANPIDRFIMLVRVRQATNRDSFSRMLVASHFPDLLRAVLEGRYDFLASDLPSIAERRTRERPYVL</sequence>
<proteinExistence type="predicted"/>
<dbReference type="Proteomes" id="UP000292702">
    <property type="component" value="Unassembled WGS sequence"/>
</dbReference>
<protein>
    <submittedName>
        <fullName evidence="1">Uncharacterized protein</fullName>
    </submittedName>
</protein>
<gene>
    <name evidence="1" type="ORF">EIP91_001892</name>
</gene>
<comment type="caution">
    <text evidence="1">The sequence shown here is derived from an EMBL/GenBank/DDBJ whole genome shotgun (WGS) entry which is preliminary data.</text>
</comment>
<organism evidence="1 2">
    <name type="scientific">Steccherinum ochraceum</name>
    <dbReference type="NCBI Taxonomy" id="92696"/>
    <lineage>
        <taxon>Eukaryota</taxon>
        <taxon>Fungi</taxon>
        <taxon>Dikarya</taxon>
        <taxon>Basidiomycota</taxon>
        <taxon>Agaricomycotina</taxon>
        <taxon>Agaricomycetes</taxon>
        <taxon>Polyporales</taxon>
        <taxon>Steccherinaceae</taxon>
        <taxon>Steccherinum</taxon>
    </lineage>
</organism>
<name>A0A4R0RFL9_9APHY</name>
<keyword evidence="2" id="KW-1185">Reference proteome</keyword>
<dbReference type="AlphaFoldDB" id="A0A4R0RFL9"/>
<accession>A0A4R0RFL9</accession>
<evidence type="ECO:0000313" key="1">
    <source>
        <dbReference type="EMBL" id="TCD66036.1"/>
    </source>
</evidence>
<reference evidence="1 2" key="1">
    <citation type="submission" date="2018-11" db="EMBL/GenBank/DDBJ databases">
        <title>Genome assembly of Steccherinum ochraceum LE-BIN_3174, the white-rot fungus of the Steccherinaceae family (The Residual Polyporoid clade, Polyporales, Basidiomycota).</title>
        <authorList>
            <person name="Fedorova T.V."/>
            <person name="Glazunova O.A."/>
            <person name="Landesman E.O."/>
            <person name="Moiseenko K.V."/>
            <person name="Psurtseva N.V."/>
            <person name="Savinova O.S."/>
            <person name="Shakhova N.V."/>
            <person name="Tyazhelova T.V."/>
            <person name="Vasina D.V."/>
        </authorList>
    </citation>
    <scope>NUCLEOTIDE SEQUENCE [LARGE SCALE GENOMIC DNA]</scope>
    <source>
        <strain evidence="1 2">LE-BIN_3174</strain>
    </source>
</reference>
<dbReference type="EMBL" id="RWJN01000152">
    <property type="protein sequence ID" value="TCD66036.1"/>
    <property type="molecule type" value="Genomic_DNA"/>
</dbReference>